<dbReference type="Proteomes" id="UP000003577">
    <property type="component" value="Unassembled WGS sequence"/>
</dbReference>
<evidence type="ECO:0000313" key="1">
    <source>
        <dbReference type="EMBL" id="EDK23242.1"/>
    </source>
</evidence>
<name>A5KQS4_9FIRM</name>
<comment type="caution">
    <text evidence="1">The sequence shown here is derived from an EMBL/GenBank/DDBJ whole genome shotgun (WGS) entry which is preliminary data.</text>
</comment>
<dbReference type="EMBL" id="AAVP02000018">
    <property type="protein sequence ID" value="EDK23242.1"/>
    <property type="molecule type" value="Genomic_DNA"/>
</dbReference>
<accession>A5KQS4</accession>
<protein>
    <submittedName>
        <fullName evidence="1">Uncharacterized protein</fullName>
    </submittedName>
</protein>
<reference evidence="1 2" key="2">
    <citation type="submission" date="2007-04" db="EMBL/GenBank/DDBJ databases">
        <title>Draft genome sequence of Ruminococcus torques (ATCC 27756).</title>
        <authorList>
            <person name="Sudarsanam P."/>
            <person name="Ley R."/>
            <person name="Guruge J."/>
            <person name="Turnbaugh P.J."/>
            <person name="Mahowald M."/>
            <person name="Liep D."/>
            <person name="Gordon J."/>
        </authorList>
    </citation>
    <scope>NUCLEOTIDE SEQUENCE [LARGE SCALE GENOMIC DNA]</scope>
    <source>
        <strain evidence="1 2">ATCC 27756</strain>
    </source>
</reference>
<organism evidence="1 2">
    <name type="scientific">[Ruminococcus] torques ATCC 27756</name>
    <dbReference type="NCBI Taxonomy" id="411460"/>
    <lineage>
        <taxon>Bacteria</taxon>
        <taxon>Bacillati</taxon>
        <taxon>Bacillota</taxon>
        <taxon>Clostridia</taxon>
        <taxon>Lachnospirales</taxon>
        <taxon>Lachnospiraceae</taxon>
        <taxon>Mediterraneibacter</taxon>
    </lineage>
</organism>
<dbReference type="PaxDb" id="411460-RUMTOR_02615"/>
<reference evidence="1 2" key="1">
    <citation type="submission" date="2007-03" db="EMBL/GenBank/DDBJ databases">
        <authorList>
            <person name="Fulton L."/>
            <person name="Clifton S."/>
            <person name="Fulton B."/>
            <person name="Xu J."/>
            <person name="Minx P."/>
            <person name="Pepin K.H."/>
            <person name="Johnson M."/>
            <person name="Thiruvilangam P."/>
            <person name="Bhonagiri V."/>
            <person name="Nash W.E."/>
            <person name="Mardis E.R."/>
            <person name="Wilson R.K."/>
        </authorList>
    </citation>
    <scope>NUCLEOTIDE SEQUENCE [LARGE SCALE GENOMIC DNA]</scope>
    <source>
        <strain evidence="1 2">ATCC 27756</strain>
    </source>
</reference>
<dbReference type="AlphaFoldDB" id="A5KQS4"/>
<proteinExistence type="predicted"/>
<gene>
    <name evidence="1" type="ORF">RUMTOR_02615</name>
</gene>
<evidence type="ECO:0000313" key="2">
    <source>
        <dbReference type="Proteomes" id="UP000003577"/>
    </source>
</evidence>
<dbReference type="HOGENOM" id="CLU_3119020_0_0_9"/>
<sequence length="50" mass="5764">MSYIFSEYSRDVGSAVYISILFIAGQKMIKESDINYITKRIENKSLLLLT</sequence>